<name>A0A540QF93_9ACTN</name>
<accession>A0A540QF93</accession>
<dbReference type="RefSeq" id="WP_141574282.1">
    <property type="nucleotide sequence ID" value="NZ_CP182305.1"/>
</dbReference>
<dbReference type="Proteomes" id="UP000318720">
    <property type="component" value="Unassembled WGS sequence"/>
</dbReference>
<reference evidence="1 2" key="1">
    <citation type="submission" date="2019-03" db="EMBL/GenBank/DDBJ databases">
        <title>Comparative genomic analyses of the sweetpotato soil rot pathogen, Streptomyces ipomoeae.</title>
        <authorList>
            <person name="Ruschel Soares N."/>
            <person name="Badger J.H."/>
            <person name="Huguet-Tapia J.C."/>
            <person name="Clark C.A."/>
            <person name="Pettis G.S."/>
        </authorList>
    </citation>
    <scope>NUCLEOTIDE SEQUENCE [LARGE SCALE GENOMIC DNA]</scope>
    <source>
        <strain evidence="1 2">88-35</strain>
    </source>
</reference>
<dbReference type="AlphaFoldDB" id="A0A540QF93"/>
<evidence type="ECO:0000313" key="1">
    <source>
        <dbReference type="EMBL" id="TQE39750.1"/>
    </source>
</evidence>
<dbReference type="GeneID" id="301701568"/>
<dbReference type="EMBL" id="SPAZ01000018">
    <property type="protein sequence ID" value="TQE39750.1"/>
    <property type="molecule type" value="Genomic_DNA"/>
</dbReference>
<comment type="caution">
    <text evidence="1">The sequence shown here is derived from an EMBL/GenBank/DDBJ whole genome shotgun (WGS) entry which is preliminary data.</text>
</comment>
<evidence type="ECO:0000313" key="2">
    <source>
        <dbReference type="Proteomes" id="UP000318720"/>
    </source>
</evidence>
<protein>
    <submittedName>
        <fullName evidence="1">Uncharacterized protein</fullName>
    </submittedName>
</protein>
<proteinExistence type="predicted"/>
<gene>
    <name evidence="1" type="ORF">Sipo8835_01385</name>
</gene>
<sequence>MNETQTQTLIGTLVVLGMLALVILPAVIGAVRDRRVDRQLRDAERREAAIDGTVREAYARTDVRGASSHRMARAA</sequence>
<organism evidence="1 2">
    <name type="scientific">Streptomyces ipomoeae</name>
    <dbReference type="NCBI Taxonomy" id="103232"/>
    <lineage>
        <taxon>Bacteria</taxon>
        <taxon>Bacillati</taxon>
        <taxon>Actinomycetota</taxon>
        <taxon>Actinomycetes</taxon>
        <taxon>Kitasatosporales</taxon>
        <taxon>Streptomycetaceae</taxon>
        <taxon>Streptomyces</taxon>
    </lineage>
</organism>